<feature type="chain" id="PRO_5047496786" evidence="1">
    <location>
        <begin position="32"/>
        <end position="121"/>
    </location>
</feature>
<name>A0ABU9T2L2_9HYPH</name>
<evidence type="ECO:0000259" key="2">
    <source>
        <dbReference type="PROSITE" id="PS51781"/>
    </source>
</evidence>
<proteinExistence type="predicted"/>
<keyword evidence="1" id="KW-0732">Signal</keyword>
<dbReference type="Gene3D" id="2.30.30.40">
    <property type="entry name" value="SH3 Domains"/>
    <property type="match status" value="1"/>
</dbReference>
<gene>
    <name evidence="3" type="ORF">WNY59_02045</name>
</gene>
<feature type="signal peptide" evidence="1">
    <location>
        <begin position="1"/>
        <end position="31"/>
    </location>
</feature>
<protein>
    <submittedName>
        <fullName evidence="3">SH3 domain-containing protein</fullName>
    </submittedName>
</protein>
<evidence type="ECO:0000256" key="1">
    <source>
        <dbReference type="SAM" id="SignalP"/>
    </source>
</evidence>
<accession>A0ABU9T2L2</accession>
<dbReference type="Pfam" id="PF08239">
    <property type="entry name" value="SH3_3"/>
    <property type="match status" value="1"/>
</dbReference>
<sequence length="121" mass="13277">MAIKSNIKSTLLVLGAMSMLSLGLPVTSAVAAGYDVDKWAKTTNISRGDHLNIRKWPAAHSQKVASLKRGAKVKVERCIIKSGADWCLISKGRKHGWVNGNFIQRGSYTFATPHPDAHNWH</sequence>
<dbReference type="RefSeq" id="WP_342846485.1">
    <property type="nucleotide sequence ID" value="NZ_JBBMQO010000001.1"/>
</dbReference>
<feature type="domain" description="SH3b" evidence="2">
    <location>
        <begin position="41"/>
        <end position="107"/>
    </location>
</feature>
<organism evidence="3 4">
    <name type="scientific">Ahrensia kielensis</name>
    <dbReference type="NCBI Taxonomy" id="76980"/>
    <lineage>
        <taxon>Bacteria</taxon>
        <taxon>Pseudomonadati</taxon>
        <taxon>Pseudomonadota</taxon>
        <taxon>Alphaproteobacteria</taxon>
        <taxon>Hyphomicrobiales</taxon>
        <taxon>Ahrensiaceae</taxon>
        <taxon>Ahrensia</taxon>
    </lineage>
</organism>
<dbReference type="Proteomes" id="UP001477870">
    <property type="component" value="Unassembled WGS sequence"/>
</dbReference>
<reference evidence="3 4" key="1">
    <citation type="submission" date="2024-03" db="EMBL/GenBank/DDBJ databases">
        <title>Community enrichment and isolation of bacterial strains for fucoidan degradation.</title>
        <authorList>
            <person name="Sichert A."/>
        </authorList>
    </citation>
    <scope>NUCLEOTIDE SEQUENCE [LARGE SCALE GENOMIC DNA]</scope>
    <source>
        <strain evidence="3 4">AS62</strain>
    </source>
</reference>
<evidence type="ECO:0000313" key="4">
    <source>
        <dbReference type="Proteomes" id="UP001477870"/>
    </source>
</evidence>
<comment type="caution">
    <text evidence="3">The sequence shown here is derived from an EMBL/GenBank/DDBJ whole genome shotgun (WGS) entry which is preliminary data.</text>
</comment>
<evidence type="ECO:0000313" key="3">
    <source>
        <dbReference type="EMBL" id="MEM5500364.1"/>
    </source>
</evidence>
<dbReference type="InterPro" id="IPR003646">
    <property type="entry name" value="SH3-like_bac-type"/>
</dbReference>
<dbReference type="EMBL" id="JBBMQO010000001">
    <property type="protein sequence ID" value="MEM5500364.1"/>
    <property type="molecule type" value="Genomic_DNA"/>
</dbReference>
<keyword evidence="4" id="KW-1185">Reference proteome</keyword>
<dbReference type="PROSITE" id="PS51781">
    <property type="entry name" value="SH3B"/>
    <property type="match status" value="1"/>
</dbReference>